<evidence type="ECO:0000313" key="1">
    <source>
        <dbReference type="Proteomes" id="UP000694864"/>
    </source>
</evidence>
<accession>A0ABM0Y237</accession>
<dbReference type="GeneID" id="104771463"/>
<reference evidence="1" key="1">
    <citation type="journal article" date="2014" name="Nat. Commun.">
        <title>The emerging biofuel crop Camelina sativa retains a highly undifferentiated hexaploid genome structure.</title>
        <authorList>
            <person name="Kagale S."/>
            <person name="Koh C."/>
            <person name="Nixon J."/>
            <person name="Bollina V."/>
            <person name="Clarke W.E."/>
            <person name="Tuteja R."/>
            <person name="Spillane C."/>
            <person name="Robinson S.J."/>
            <person name="Links M.G."/>
            <person name="Clarke C."/>
            <person name="Higgins E.E."/>
            <person name="Huebert T."/>
            <person name="Sharpe A.G."/>
            <person name="Parkin I.A."/>
        </authorList>
    </citation>
    <scope>NUCLEOTIDE SEQUENCE [LARGE SCALE GENOMIC DNA]</scope>
    <source>
        <strain evidence="1">cv. DH55</strain>
    </source>
</reference>
<dbReference type="SUPFAM" id="SSF56219">
    <property type="entry name" value="DNase I-like"/>
    <property type="match status" value="1"/>
</dbReference>
<dbReference type="Proteomes" id="UP000694864">
    <property type="component" value="Chromosome 3"/>
</dbReference>
<organism evidence="1 2">
    <name type="scientific">Camelina sativa</name>
    <name type="common">False flax</name>
    <name type="synonym">Myagrum sativum</name>
    <dbReference type="NCBI Taxonomy" id="90675"/>
    <lineage>
        <taxon>Eukaryota</taxon>
        <taxon>Viridiplantae</taxon>
        <taxon>Streptophyta</taxon>
        <taxon>Embryophyta</taxon>
        <taxon>Tracheophyta</taxon>
        <taxon>Spermatophyta</taxon>
        <taxon>Magnoliopsida</taxon>
        <taxon>eudicotyledons</taxon>
        <taxon>Gunneridae</taxon>
        <taxon>Pentapetalae</taxon>
        <taxon>rosids</taxon>
        <taxon>malvids</taxon>
        <taxon>Brassicales</taxon>
        <taxon>Brassicaceae</taxon>
        <taxon>Camelineae</taxon>
        <taxon>Camelina</taxon>
    </lineage>
</organism>
<gene>
    <name evidence="2" type="primary">LOC104771463</name>
</gene>
<protein>
    <submittedName>
        <fullName evidence="2">Uncharacterized calcium-binding protein At1g02270-like</fullName>
    </submittedName>
</protein>
<sequence>MQSHQQPCISCTTFNILAPIYKRLSPKDQSLRESDNRTYWLGRNHRIIDWLLYERSSIICLQEFWVGNEELVNMYEKRLGDAGYLSYKLGRTNNRGDESYQKEGGRREDAELNIKRSCGFSGWSSAYRCHHRCFSEKVDGSGKKKAGGFSVGKKKLKTKLTPAAKAKAAQAMELDN</sequence>
<evidence type="ECO:0000313" key="2">
    <source>
        <dbReference type="RefSeq" id="XP_010494295.1"/>
    </source>
</evidence>
<dbReference type="InterPro" id="IPR036691">
    <property type="entry name" value="Endo/exonu/phosph_ase_sf"/>
</dbReference>
<dbReference type="PANTHER" id="PTHR36745">
    <property type="entry name" value="OS02G0824400 PROTEIN"/>
    <property type="match status" value="1"/>
</dbReference>
<proteinExistence type="predicted"/>
<name>A0ABM0Y237_CAMSA</name>
<keyword evidence="1" id="KW-1185">Reference proteome</keyword>
<dbReference type="PANTHER" id="PTHR36745:SF1">
    <property type="entry name" value="OS02G0824400 PROTEIN"/>
    <property type="match status" value="1"/>
</dbReference>
<dbReference type="Gene3D" id="3.60.10.10">
    <property type="entry name" value="Endonuclease/exonuclease/phosphatase"/>
    <property type="match status" value="1"/>
</dbReference>
<dbReference type="RefSeq" id="XP_010494295.1">
    <property type="nucleotide sequence ID" value="XM_010495993.2"/>
</dbReference>
<reference evidence="2" key="2">
    <citation type="submission" date="2025-08" db="UniProtKB">
        <authorList>
            <consortium name="RefSeq"/>
        </authorList>
    </citation>
    <scope>IDENTIFICATION</scope>
    <source>
        <tissue evidence="2">Leaf</tissue>
    </source>
</reference>